<evidence type="ECO:0000259" key="8">
    <source>
        <dbReference type="Pfam" id="PF04239"/>
    </source>
</evidence>
<protein>
    <recommendedName>
        <fullName evidence="8">YetF C-terminal domain-containing protein</fullName>
    </recommendedName>
</protein>
<dbReference type="EMBL" id="LNYA01000001">
    <property type="protein sequence ID" value="KTC99977.1"/>
    <property type="molecule type" value="Genomic_DNA"/>
</dbReference>
<evidence type="ECO:0000256" key="2">
    <source>
        <dbReference type="ARBA" id="ARBA00006448"/>
    </source>
</evidence>
<feature type="transmembrane region" description="Helical" evidence="7">
    <location>
        <begin position="46"/>
        <end position="63"/>
    </location>
</feature>
<dbReference type="PANTHER" id="PTHR34582">
    <property type="entry name" value="UPF0702 TRANSMEMBRANE PROTEIN YCAP"/>
    <property type="match status" value="1"/>
</dbReference>
<dbReference type="GO" id="GO:0005886">
    <property type="term" value="C:plasma membrane"/>
    <property type="evidence" value="ECO:0007669"/>
    <property type="project" value="UniProtKB-SubCell"/>
</dbReference>
<evidence type="ECO:0000256" key="4">
    <source>
        <dbReference type="ARBA" id="ARBA00022692"/>
    </source>
</evidence>
<dbReference type="PANTHER" id="PTHR34582:SF6">
    <property type="entry name" value="UPF0702 TRANSMEMBRANE PROTEIN YCAP"/>
    <property type="match status" value="1"/>
</dbReference>
<comment type="caution">
    <text evidence="9">The sequence shown here is derived from an EMBL/GenBank/DDBJ whole genome shotgun (WGS) entry which is preliminary data.</text>
</comment>
<dbReference type="PATRIC" id="fig|448.7.peg.89"/>
<sequence length="160" mass="18378">MTSVQLMDNLNTNPAFIYVIGRSTILFLLGILIIRYGNRRYSLRTTFDYLLIIILGGLISRGIHGSPSLLSTVTALLTLIFLHRLIAVVTCYSKNLERFFKGRPRVLIEQGELCDKELRRTHITTEDLLSELRSQLHCDDFKQIKRAYLEGGGRITFVRF</sequence>
<dbReference type="Proteomes" id="UP000054773">
    <property type="component" value="Unassembled WGS sequence"/>
</dbReference>
<evidence type="ECO:0000256" key="3">
    <source>
        <dbReference type="ARBA" id="ARBA00022475"/>
    </source>
</evidence>
<evidence type="ECO:0000256" key="5">
    <source>
        <dbReference type="ARBA" id="ARBA00022989"/>
    </source>
</evidence>
<gene>
    <name evidence="9" type="ORF">Lery_0087</name>
</gene>
<feature type="transmembrane region" description="Helical" evidence="7">
    <location>
        <begin position="15"/>
        <end position="34"/>
    </location>
</feature>
<dbReference type="OrthoDB" id="5652583at2"/>
<name>A0A0W0TWH9_LEGER</name>
<keyword evidence="4 7" id="KW-0812">Transmembrane</keyword>
<dbReference type="RefSeq" id="WP_058525275.1">
    <property type="nucleotide sequence ID" value="NZ_CAAAHY010000004.1"/>
</dbReference>
<organism evidence="9 10">
    <name type="scientific">Legionella erythra</name>
    <dbReference type="NCBI Taxonomy" id="448"/>
    <lineage>
        <taxon>Bacteria</taxon>
        <taxon>Pseudomonadati</taxon>
        <taxon>Pseudomonadota</taxon>
        <taxon>Gammaproteobacteria</taxon>
        <taxon>Legionellales</taxon>
        <taxon>Legionellaceae</taxon>
        <taxon>Legionella</taxon>
    </lineage>
</organism>
<dbReference type="Pfam" id="PF04239">
    <property type="entry name" value="DUF421"/>
    <property type="match status" value="1"/>
</dbReference>
<keyword evidence="10" id="KW-1185">Reference proteome</keyword>
<evidence type="ECO:0000313" key="10">
    <source>
        <dbReference type="Proteomes" id="UP000054773"/>
    </source>
</evidence>
<comment type="subcellular location">
    <subcellularLocation>
        <location evidence="1">Cell membrane</location>
        <topology evidence="1">Multi-pass membrane protein</topology>
    </subcellularLocation>
</comment>
<keyword evidence="3" id="KW-1003">Cell membrane</keyword>
<comment type="similarity">
    <text evidence="2">Belongs to the UPF0702 family.</text>
</comment>
<dbReference type="Gene3D" id="3.30.240.20">
    <property type="entry name" value="bsu07140 like domains"/>
    <property type="match status" value="1"/>
</dbReference>
<keyword evidence="5 7" id="KW-1133">Transmembrane helix</keyword>
<dbReference type="AlphaFoldDB" id="A0A0W0TWH9"/>
<evidence type="ECO:0000256" key="6">
    <source>
        <dbReference type="ARBA" id="ARBA00023136"/>
    </source>
</evidence>
<dbReference type="InterPro" id="IPR007353">
    <property type="entry name" value="DUF421"/>
</dbReference>
<feature type="domain" description="YetF C-terminal" evidence="8">
    <location>
        <begin position="93"/>
        <end position="158"/>
    </location>
</feature>
<proteinExistence type="inferred from homology"/>
<reference evidence="9 10" key="1">
    <citation type="submission" date="2015-11" db="EMBL/GenBank/DDBJ databases">
        <title>Genomic analysis of 38 Legionella species identifies large and diverse effector repertoires.</title>
        <authorList>
            <person name="Burstein D."/>
            <person name="Amaro F."/>
            <person name="Zusman T."/>
            <person name="Lifshitz Z."/>
            <person name="Cohen O."/>
            <person name="Gilbert J.A."/>
            <person name="Pupko T."/>
            <person name="Shuman H.A."/>
            <person name="Segal G."/>
        </authorList>
    </citation>
    <scope>NUCLEOTIDE SEQUENCE [LARGE SCALE GENOMIC DNA]</scope>
    <source>
        <strain evidence="9 10">SE-32A-C8</strain>
    </source>
</reference>
<evidence type="ECO:0000256" key="7">
    <source>
        <dbReference type="SAM" id="Phobius"/>
    </source>
</evidence>
<evidence type="ECO:0000256" key="1">
    <source>
        <dbReference type="ARBA" id="ARBA00004651"/>
    </source>
</evidence>
<keyword evidence="6 7" id="KW-0472">Membrane</keyword>
<accession>A0A0W0TWH9</accession>
<dbReference type="InterPro" id="IPR023090">
    <property type="entry name" value="UPF0702_alpha/beta_dom_sf"/>
</dbReference>
<dbReference type="STRING" id="448.Lery_0087"/>
<feature type="transmembrane region" description="Helical" evidence="7">
    <location>
        <begin position="69"/>
        <end position="93"/>
    </location>
</feature>
<evidence type="ECO:0000313" key="9">
    <source>
        <dbReference type="EMBL" id="KTC99977.1"/>
    </source>
</evidence>